<feature type="region of interest" description="Disordered" evidence="8">
    <location>
        <begin position="337"/>
        <end position="492"/>
    </location>
</feature>
<dbReference type="EMBL" id="CP017717">
    <property type="protein sequence ID" value="AQZ64221.1"/>
    <property type="molecule type" value="Genomic_DNA"/>
</dbReference>
<dbReference type="InterPro" id="IPR017441">
    <property type="entry name" value="Protein_kinase_ATP_BS"/>
</dbReference>
<evidence type="ECO:0000256" key="2">
    <source>
        <dbReference type="ARBA" id="ARBA00022527"/>
    </source>
</evidence>
<dbReference type="PROSITE" id="PS00108">
    <property type="entry name" value="PROTEIN_KINASE_ST"/>
    <property type="match status" value="1"/>
</dbReference>
<dbReference type="PROSITE" id="PS00107">
    <property type="entry name" value="PROTEIN_KINASE_ATP"/>
    <property type="match status" value="1"/>
</dbReference>
<proteinExistence type="predicted"/>
<dbReference type="KEGG" id="noa:BKM31_24620"/>
<dbReference type="InterPro" id="IPR008271">
    <property type="entry name" value="Ser/Thr_kinase_AS"/>
</dbReference>
<accession>A0A1V0A1X8</accession>
<dbReference type="RefSeq" id="WP_080040419.1">
    <property type="nucleotide sequence ID" value="NZ_CP017717.1"/>
</dbReference>
<dbReference type="Pfam" id="PF00069">
    <property type="entry name" value="Pkinase"/>
    <property type="match status" value="1"/>
</dbReference>
<name>A0A1V0A1X8_9ACTN</name>
<dbReference type="InterPro" id="IPR000719">
    <property type="entry name" value="Prot_kinase_dom"/>
</dbReference>
<feature type="compositionally biased region" description="Low complexity" evidence="8">
    <location>
        <begin position="385"/>
        <end position="394"/>
    </location>
</feature>
<feature type="domain" description="Protein kinase" evidence="9">
    <location>
        <begin position="6"/>
        <end position="256"/>
    </location>
</feature>
<feature type="compositionally biased region" description="Pro residues" evidence="8">
    <location>
        <begin position="360"/>
        <end position="384"/>
    </location>
</feature>
<evidence type="ECO:0000256" key="6">
    <source>
        <dbReference type="ARBA" id="ARBA00022840"/>
    </source>
</evidence>
<feature type="binding site" evidence="7">
    <location>
        <position position="35"/>
    </location>
    <ligand>
        <name>ATP</name>
        <dbReference type="ChEBI" id="CHEBI:30616"/>
    </ligand>
</feature>
<evidence type="ECO:0000313" key="11">
    <source>
        <dbReference type="Proteomes" id="UP000190797"/>
    </source>
</evidence>
<dbReference type="CDD" id="cd14014">
    <property type="entry name" value="STKc_PknB_like"/>
    <property type="match status" value="1"/>
</dbReference>
<dbReference type="OrthoDB" id="4716121at2"/>
<sequence length="566" mass="59026">MEVPGYTEIRELGHGGTGRVMLAVRDSDGLAVAVKHLSDALRHDTAFLTRFRSEALVIKEIDSPHTARVLDYAETGDDAAIIMELVEGVTLRRLLEHEGATGPEAALTVLKGALLGLAEAHRHGVVHRDFKPENVLITQDGDSKLVDFGVAAHVGETAELSGTPSYMAPEQWDDAPAGPQTDVYAAALVFYECLTGHRAFHAENVAALAYQHQHVPPPLDDVEEPLRPLVEHGLAKDPAERPESAQAFLAEMEEAARAAYGEDWELRGRTGLGILTLPLAALLPRPQAVTDAGTATTLFHNVLSPVSKLAVTGGLVLATAAAVASAFVILGGGPEPESGTALPPATSGPPLALPSSGPSSGPPTMVPGSPTPGTPTTPPVPTPEEPIVVTPPITYGEPPAPRPSPSGERPTGDPTREPTRAPTERPTSTGAPSPTTRPTTRPATRPPATSRPESPPRDDPSSENPPPKDDDPPATTQAPTTRAPDLAPTKVKEPLISVSVSVSLGLPLLGGDGDKLVDADVGLGLGSSLLGLVLVPGSALAGRQIVARRVRRRRQAEKPEVAHEDG</sequence>
<evidence type="ECO:0000256" key="7">
    <source>
        <dbReference type="PROSITE-ProRule" id="PRU10141"/>
    </source>
</evidence>
<feature type="compositionally biased region" description="Low complexity" evidence="8">
    <location>
        <begin position="425"/>
        <end position="452"/>
    </location>
</feature>
<protein>
    <recommendedName>
        <fullName evidence="1">non-specific serine/threonine protein kinase</fullName>
        <ecNumber evidence="1">2.7.11.1</ecNumber>
    </recommendedName>
</protein>
<dbReference type="InterPro" id="IPR011009">
    <property type="entry name" value="Kinase-like_dom_sf"/>
</dbReference>
<keyword evidence="5" id="KW-0418">Kinase</keyword>
<dbReference type="SUPFAM" id="SSF56112">
    <property type="entry name" value="Protein kinase-like (PK-like)"/>
    <property type="match status" value="1"/>
</dbReference>
<dbReference type="STRING" id="1909395.BKM31_24620"/>
<dbReference type="AlphaFoldDB" id="A0A1V0A1X8"/>
<keyword evidence="3" id="KW-0808">Transferase</keyword>
<evidence type="ECO:0000259" key="9">
    <source>
        <dbReference type="PROSITE" id="PS50011"/>
    </source>
</evidence>
<reference evidence="11" key="1">
    <citation type="journal article" date="2017" name="Med. Chem. Commun.">
        <title>Nonomuraea sp. ATCC 55076 harbours the largest actinomycete chromosome to date and the kistamicin biosynthetic gene cluster.</title>
        <authorList>
            <person name="Nazari B."/>
            <person name="Forneris C.C."/>
            <person name="Gibson M.I."/>
            <person name="Moon K."/>
            <person name="Schramma K.R."/>
            <person name="Seyedsayamdost M.R."/>
        </authorList>
    </citation>
    <scope>NUCLEOTIDE SEQUENCE [LARGE SCALE GENOMIC DNA]</scope>
    <source>
        <strain evidence="11">ATCC 55076</strain>
    </source>
</reference>
<evidence type="ECO:0000256" key="5">
    <source>
        <dbReference type="ARBA" id="ARBA00022777"/>
    </source>
</evidence>
<evidence type="ECO:0000256" key="8">
    <source>
        <dbReference type="SAM" id="MobiDB-lite"/>
    </source>
</evidence>
<dbReference type="PROSITE" id="PS50011">
    <property type="entry name" value="PROTEIN_KINASE_DOM"/>
    <property type="match status" value="1"/>
</dbReference>
<dbReference type="Gene3D" id="1.10.510.10">
    <property type="entry name" value="Transferase(Phosphotransferase) domain 1"/>
    <property type="match status" value="1"/>
</dbReference>
<dbReference type="GO" id="GO:0004674">
    <property type="term" value="F:protein serine/threonine kinase activity"/>
    <property type="evidence" value="ECO:0007669"/>
    <property type="project" value="UniProtKB-KW"/>
</dbReference>
<feature type="compositionally biased region" description="Low complexity" evidence="8">
    <location>
        <begin position="339"/>
        <end position="359"/>
    </location>
</feature>
<keyword evidence="6 7" id="KW-0067">ATP-binding</keyword>
<dbReference type="EC" id="2.7.11.1" evidence="1"/>
<dbReference type="GO" id="GO:0005524">
    <property type="term" value="F:ATP binding"/>
    <property type="evidence" value="ECO:0007669"/>
    <property type="project" value="UniProtKB-UniRule"/>
</dbReference>
<feature type="compositionally biased region" description="Basic and acidic residues" evidence="8">
    <location>
        <begin position="410"/>
        <end position="423"/>
    </location>
</feature>
<evidence type="ECO:0000256" key="4">
    <source>
        <dbReference type="ARBA" id="ARBA00022741"/>
    </source>
</evidence>
<dbReference type="PANTHER" id="PTHR43289">
    <property type="entry name" value="MITOGEN-ACTIVATED PROTEIN KINASE KINASE KINASE 20-RELATED"/>
    <property type="match status" value="1"/>
</dbReference>
<organism evidence="10 11">
    <name type="scientific">[Actinomadura] parvosata subsp. kistnae</name>
    <dbReference type="NCBI Taxonomy" id="1909395"/>
    <lineage>
        <taxon>Bacteria</taxon>
        <taxon>Bacillati</taxon>
        <taxon>Actinomycetota</taxon>
        <taxon>Actinomycetes</taxon>
        <taxon>Streptosporangiales</taxon>
        <taxon>Streptosporangiaceae</taxon>
        <taxon>Nonomuraea</taxon>
    </lineage>
</organism>
<gene>
    <name evidence="10" type="ORF">BKM31_24620</name>
</gene>
<keyword evidence="11" id="KW-1185">Reference proteome</keyword>
<evidence type="ECO:0000313" key="10">
    <source>
        <dbReference type="EMBL" id="AQZ64221.1"/>
    </source>
</evidence>
<keyword evidence="2" id="KW-0723">Serine/threonine-protein kinase</keyword>
<feature type="compositionally biased region" description="Low complexity" evidence="8">
    <location>
        <begin position="473"/>
        <end position="485"/>
    </location>
</feature>
<keyword evidence="4 7" id="KW-0547">Nucleotide-binding</keyword>
<evidence type="ECO:0000256" key="1">
    <source>
        <dbReference type="ARBA" id="ARBA00012513"/>
    </source>
</evidence>
<evidence type="ECO:0000256" key="3">
    <source>
        <dbReference type="ARBA" id="ARBA00022679"/>
    </source>
</evidence>
<dbReference type="Proteomes" id="UP000190797">
    <property type="component" value="Chromosome"/>
</dbReference>
<dbReference type="PANTHER" id="PTHR43289:SF6">
    <property type="entry name" value="SERINE_THREONINE-PROTEIN KINASE NEKL-3"/>
    <property type="match status" value="1"/>
</dbReference>
<feature type="compositionally biased region" description="Basic and acidic residues" evidence="8">
    <location>
        <begin position="454"/>
        <end position="471"/>
    </location>
</feature>